<dbReference type="InterPro" id="IPR057774">
    <property type="entry name" value="D8C_UMOD/GP2/OIT3-like"/>
</dbReference>
<dbReference type="SUPFAM" id="SSF57414">
    <property type="entry name" value="Hairpin loop containing domain-like"/>
    <property type="match status" value="1"/>
</dbReference>
<reference evidence="5" key="1">
    <citation type="submission" date="2025-08" db="UniProtKB">
        <authorList>
            <consortium name="RefSeq"/>
        </authorList>
    </citation>
    <scope>IDENTIFICATION</scope>
    <source>
        <tissue evidence="5">Tentacle</tissue>
    </source>
</reference>
<dbReference type="Gene3D" id="2.60.40.10">
    <property type="entry name" value="Immunoglobulins"/>
    <property type="match status" value="1"/>
</dbReference>
<protein>
    <submittedName>
        <fullName evidence="5">Uncharacterized protein LOC116300091</fullName>
    </submittedName>
</protein>
<dbReference type="InterPro" id="IPR036179">
    <property type="entry name" value="Ig-like_dom_sf"/>
</dbReference>
<evidence type="ECO:0000313" key="4">
    <source>
        <dbReference type="Proteomes" id="UP000515163"/>
    </source>
</evidence>
<dbReference type="AlphaFoldDB" id="A0A6P8I836"/>
<keyword evidence="1" id="KW-0732">Signal</keyword>
<dbReference type="PROSITE" id="PS50835">
    <property type="entry name" value="IG_LIKE"/>
    <property type="match status" value="1"/>
</dbReference>
<dbReference type="Proteomes" id="UP000515163">
    <property type="component" value="Unplaced"/>
</dbReference>
<evidence type="ECO:0000256" key="2">
    <source>
        <dbReference type="ARBA" id="ARBA00023157"/>
    </source>
</evidence>
<dbReference type="InterPro" id="IPR003609">
    <property type="entry name" value="Pan_app"/>
</dbReference>
<sequence length="323" mass="36651">MDLYIIDGVLTGEQINQLRGFLELTPSFQNNTFVFTNETVKCQAKGSPTPYVAWVRSGVVLVNKTSTAEITITENNGEYVCVSSNREGTKNMTLKAKAPLHLCHDYRIITDVSRAVNHIYHSSQVNNDNTNIDLSKWYRIQSPAGNQLPTTCVPQNRCGTQAPGWLNGAHPSIQDGIVKRTVCFHFNGDCCYQSTTVHIRKCFGYYVYKISGVRKALPGRYCIENGRHNRADQPDTIFQEGEEGEGSRIIGHVMYTEAYVPDVFTCMNYCQLYNGCKSFNFSREKKICELNNATGREHHDGFHKKSSFVYYEKMRLLTVNDVY</sequence>
<evidence type="ECO:0000256" key="1">
    <source>
        <dbReference type="ARBA" id="ARBA00022729"/>
    </source>
</evidence>
<name>A0A6P8I836_ACTTE</name>
<feature type="domain" description="Ig-like" evidence="3">
    <location>
        <begin position="26"/>
        <end position="93"/>
    </location>
</feature>
<organism evidence="4 5">
    <name type="scientific">Actinia tenebrosa</name>
    <name type="common">Australian red waratah sea anemone</name>
    <dbReference type="NCBI Taxonomy" id="6105"/>
    <lineage>
        <taxon>Eukaryota</taxon>
        <taxon>Metazoa</taxon>
        <taxon>Cnidaria</taxon>
        <taxon>Anthozoa</taxon>
        <taxon>Hexacorallia</taxon>
        <taxon>Actiniaria</taxon>
        <taxon>Actiniidae</taxon>
        <taxon>Actinia</taxon>
    </lineage>
</organism>
<dbReference type="Gene3D" id="3.50.4.10">
    <property type="entry name" value="Hepatocyte Growth Factor"/>
    <property type="match status" value="1"/>
</dbReference>
<proteinExistence type="predicted"/>
<dbReference type="Pfam" id="PF23283">
    <property type="entry name" value="D8C_UMOD"/>
    <property type="match status" value="1"/>
</dbReference>
<accession>A0A6P8I836</accession>
<dbReference type="InterPro" id="IPR007110">
    <property type="entry name" value="Ig-like_dom"/>
</dbReference>
<dbReference type="SUPFAM" id="SSF48726">
    <property type="entry name" value="Immunoglobulin"/>
    <property type="match status" value="1"/>
</dbReference>
<gene>
    <name evidence="5" type="primary">LOC116300091</name>
</gene>
<dbReference type="Pfam" id="PF00024">
    <property type="entry name" value="PAN_1"/>
    <property type="match status" value="1"/>
</dbReference>
<dbReference type="PANTHER" id="PTHR36191">
    <property type="entry name" value="ENDO/EXONUCLEASE/PHOSPHATASE DOMAIN-CONTAINING PROTEIN-RELATED"/>
    <property type="match status" value="1"/>
</dbReference>
<dbReference type="OrthoDB" id="5961158at2759"/>
<evidence type="ECO:0000259" key="3">
    <source>
        <dbReference type="PROSITE" id="PS50835"/>
    </source>
</evidence>
<dbReference type="InterPro" id="IPR013783">
    <property type="entry name" value="Ig-like_fold"/>
</dbReference>
<dbReference type="PANTHER" id="PTHR36191:SF4">
    <property type="entry name" value="VWFD DOMAIN-CONTAINING PROTEIN"/>
    <property type="match status" value="1"/>
</dbReference>
<keyword evidence="4" id="KW-1185">Reference proteome</keyword>
<keyword evidence="2" id="KW-1015">Disulfide bond</keyword>
<dbReference type="RefSeq" id="XP_031564719.1">
    <property type="nucleotide sequence ID" value="XM_031708859.1"/>
</dbReference>
<evidence type="ECO:0000313" key="5">
    <source>
        <dbReference type="RefSeq" id="XP_031564719.1"/>
    </source>
</evidence>
<dbReference type="InParanoid" id="A0A6P8I836"/>
<dbReference type="KEGG" id="aten:116300091"/>
<dbReference type="GeneID" id="116300091"/>